<protein>
    <submittedName>
        <fullName evidence="7">Magnesium transporter CorA family protein</fullName>
    </submittedName>
</protein>
<dbReference type="GO" id="GO:0016020">
    <property type="term" value="C:membrane"/>
    <property type="evidence" value="ECO:0007669"/>
    <property type="project" value="UniProtKB-SubCell"/>
</dbReference>
<accession>A0A931SDA1</accession>
<dbReference type="Pfam" id="PF01544">
    <property type="entry name" value="CorA"/>
    <property type="match status" value="1"/>
</dbReference>
<dbReference type="PANTHER" id="PTHR47891">
    <property type="entry name" value="TRANSPORTER-RELATED"/>
    <property type="match status" value="1"/>
</dbReference>
<evidence type="ECO:0000256" key="6">
    <source>
        <dbReference type="SAM" id="Phobius"/>
    </source>
</evidence>
<evidence type="ECO:0000256" key="2">
    <source>
        <dbReference type="ARBA" id="ARBA00009765"/>
    </source>
</evidence>
<dbReference type="InterPro" id="IPR047199">
    <property type="entry name" value="CorA-like"/>
</dbReference>
<reference evidence="7" key="1">
    <citation type="submission" date="2020-07" db="EMBL/GenBank/DDBJ databases">
        <title>Huge and variable diversity of episymbiotic CPR bacteria and DPANN archaea in groundwater ecosystems.</title>
        <authorList>
            <person name="He C.Y."/>
            <person name="Keren R."/>
            <person name="Whittaker M."/>
            <person name="Farag I.F."/>
            <person name="Doudna J."/>
            <person name="Cate J.H.D."/>
            <person name="Banfield J.F."/>
        </authorList>
    </citation>
    <scope>NUCLEOTIDE SEQUENCE</scope>
    <source>
        <strain evidence="7">NC_groundwater_193_Ag_S-0.1um_51_7</strain>
    </source>
</reference>
<dbReference type="CDD" id="cd12827">
    <property type="entry name" value="EcCorA_ZntB-like_u2"/>
    <property type="match status" value="1"/>
</dbReference>
<dbReference type="InterPro" id="IPR045861">
    <property type="entry name" value="CorA_cytoplasmic_dom"/>
</dbReference>
<organism evidence="7 8">
    <name type="scientific">Candidatus Sungiibacteriota bacterium</name>
    <dbReference type="NCBI Taxonomy" id="2750080"/>
    <lineage>
        <taxon>Bacteria</taxon>
        <taxon>Candidatus Sungiibacteriota</taxon>
    </lineage>
</organism>
<keyword evidence="4 6" id="KW-1133">Transmembrane helix</keyword>
<comment type="caution">
    <text evidence="7">The sequence shown here is derived from an EMBL/GenBank/DDBJ whole genome shotgun (WGS) entry which is preliminary data.</text>
</comment>
<feature type="transmembrane region" description="Helical" evidence="6">
    <location>
        <begin position="246"/>
        <end position="269"/>
    </location>
</feature>
<evidence type="ECO:0000313" key="8">
    <source>
        <dbReference type="Proteomes" id="UP000724148"/>
    </source>
</evidence>
<comment type="subcellular location">
    <subcellularLocation>
        <location evidence="1">Membrane</location>
        <topology evidence="1">Multi-pass membrane protein</topology>
    </subcellularLocation>
</comment>
<keyword evidence="3 6" id="KW-0812">Transmembrane</keyword>
<dbReference type="AlphaFoldDB" id="A0A931SDA1"/>
<dbReference type="PANTHER" id="PTHR47891:SF2">
    <property type="entry name" value="MAGNESIUM AND COBALT TRANSPORTER"/>
    <property type="match status" value="1"/>
</dbReference>
<dbReference type="Gene3D" id="3.30.460.20">
    <property type="entry name" value="CorA soluble domain-like"/>
    <property type="match status" value="1"/>
</dbReference>
<evidence type="ECO:0000313" key="7">
    <source>
        <dbReference type="EMBL" id="MBI2096860.1"/>
    </source>
</evidence>
<evidence type="ECO:0000256" key="4">
    <source>
        <dbReference type="ARBA" id="ARBA00022989"/>
    </source>
</evidence>
<dbReference type="InterPro" id="IPR002523">
    <property type="entry name" value="MgTranspt_CorA/ZnTranspt_ZntB"/>
</dbReference>
<evidence type="ECO:0000256" key="5">
    <source>
        <dbReference type="ARBA" id="ARBA00023136"/>
    </source>
</evidence>
<evidence type="ECO:0000256" key="3">
    <source>
        <dbReference type="ARBA" id="ARBA00022692"/>
    </source>
</evidence>
<gene>
    <name evidence="7" type="ORF">HYT40_01755</name>
</gene>
<proteinExistence type="inferred from homology"/>
<comment type="similarity">
    <text evidence="2">Belongs to the CorA metal ion transporter (MIT) (TC 1.A.35) family.</text>
</comment>
<dbReference type="InterPro" id="IPR045863">
    <property type="entry name" value="CorA_TM1_TM2"/>
</dbReference>
<evidence type="ECO:0000256" key="1">
    <source>
        <dbReference type="ARBA" id="ARBA00004141"/>
    </source>
</evidence>
<dbReference type="GO" id="GO:0046873">
    <property type="term" value="F:metal ion transmembrane transporter activity"/>
    <property type="evidence" value="ECO:0007669"/>
    <property type="project" value="InterPro"/>
</dbReference>
<dbReference type="EMBL" id="JACOZA010000043">
    <property type="protein sequence ID" value="MBI2096860.1"/>
    <property type="molecule type" value="Genomic_DNA"/>
</dbReference>
<dbReference type="SUPFAM" id="SSF144083">
    <property type="entry name" value="Magnesium transport protein CorA, transmembrane region"/>
    <property type="match status" value="1"/>
</dbReference>
<feature type="transmembrane region" description="Helical" evidence="6">
    <location>
        <begin position="281"/>
        <end position="301"/>
    </location>
</feature>
<dbReference type="Proteomes" id="UP000724148">
    <property type="component" value="Unassembled WGS sequence"/>
</dbReference>
<keyword evidence="5 6" id="KW-0472">Membrane</keyword>
<sequence length="306" mass="34382">MIKIYQKTIRDKAIKEINSFKVGSWIYVEAPTEEEIKSLTEKHNLEESLLRDALDPYEVPRIEIERKAAYIFTRVPQGEDIKAATAPLLIIIGENFVLTLSTKPLPFLGEFLKDKIDFTTTQKTKLFLQIFSQIVSSYNLSLNNISRRVRSVGIHLEEITNKDIGQLVRFEGILNDFLSSLTPTNTILNNLLSGKFIALYEEDRDLVEDLSLGIGQLVESCKSDLKTMVNIREAYSTIVTNNLNRIIRLLTALTVIIAIPTMVFSFFGMNVALPGAEAIGAAFWILSGTGVIGALLLLICIKNRWL</sequence>
<name>A0A931SDA1_9BACT</name>
<dbReference type="Gene3D" id="1.20.58.340">
    <property type="entry name" value="Magnesium transport protein CorA, transmembrane region"/>
    <property type="match status" value="2"/>
</dbReference>
<dbReference type="SUPFAM" id="SSF143865">
    <property type="entry name" value="CorA soluble domain-like"/>
    <property type="match status" value="1"/>
</dbReference>